<sequence>MMPQASLLSGDRLHLSHGPIDLIIGADGARNAAFRAAFARFETVLDELTAELPLLRQPVGNRPKGKIARRMYRAALPYADGVTTPMIAVAGAVAQEILAAMTKGTELTRAYVNNGGDIALHLMGAATFRVAIASPDNQNLGTVDLCSTDAIRGIATSGQRGRSLSLGIADAVTVLARSASMADAAATQLGNAVDLHGHPHITRAPANTVRDDTDLGTTPVITHVGNLSKSDIAQALWAGETAATALRQAHLVDGAALFLQGQNTIVGLPATLKLQQKEPQDA</sequence>
<dbReference type="InterPro" id="IPR007183">
    <property type="entry name" value="UPF0280"/>
</dbReference>
<dbReference type="InterPro" id="IPR003374">
    <property type="entry name" value="ApbE-like_sf"/>
</dbReference>
<dbReference type="Gene3D" id="3.10.520.10">
    <property type="entry name" value="ApbE-like domains"/>
    <property type="match status" value="1"/>
</dbReference>
<evidence type="ECO:0000313" key="1">
    <source>
        <dbReference type="EMBL" id="KKM91118.1"/>
    </source>
</evidence>
<gene>
    <name evidence="1" type="ORF">LCGC14_1231710</name>
</gene>
<organism evidence="1">
    <name type="scientific">marine sediment metagenome</name>
    <dbReference type="NCBI Taxonomy" id="412755"/>
    <lineage>
        <taxon>unclassified sequences</taxon>
        <taxon>metagenomes</taxon>
        <taxon>ecological metagenomes</taxon>
    </lineage>
</organism>
<evidence type="ECO:0008006" key="2">
    <source>
        <dbReference type="Google" id="ProtNLM"/>
    </source>
</evidence>
<dbReference type="SUPFAM" id="SSF143631">
    <property type="entry name" value="ApbE-like"/>
    <property type="match status" value="1"/>
</dbReference>
<accession>A0A0F9LCE4</accession>
<dbReference type="EMBL" id="LAZR01006579">
    <property type="protein sequence ID" value="KKM91118.1"/>
    <property type="molecule type" value="Genomic_DNA"/>
</dbReference>
<comment type="caution">
    <text evidence="1">The sequence shown here is derived from an EMBL/GenBank/DDBJ whole genome shotgun (WGS) entry which is preliminary data.</text>
</comment>
<name>A0A0F9LCE4_9ZZZZ</name>
<dbReference type="PIRSF" id="PIRSF006421">
    <property type="entry name" value="UCP006421"/>
    <property type="match status" value="1"/>
</dbReference>
<reference evidence="1" key="1">
    <citation type="journal article" date="2015" name="Nature">
        <title>Complex archaea that bridge the gap between prokaryotes and eukaryotes.</title>
        <authorList>
            <person name="Spang A."/>
            <person name="Saw J.H."/>
            <person name="Jorgensen S.L."/>
            <person name="Zaremba-Niedzwiedzka K."/>
            <person name="Martijn J."/>
            <person name="Lind A.E."/>
            <person name="van Eijk R."/>
            <person name="Schleper C."/>
            <person name="Guy L."/>
            <person name="Ettema T.J."/>
        </authorList>
    </citation>
    <scope>NUCLEOTIDE SEQUENCE</scope>
</reference>
<protein>
    <recommendedName>
        <fullName evidence="2">Thiamine biosynthesis protein ApbE</fullName>
    </recommendedName>
</protein>
<dbReference type="NCBIfam" id="NF003322">
    <property type="entry name" value="PRK04334.1-2"/>
    <property type="match status" value="1"/>
</dbReference>
<dbReference type="AlphaFoldDB" id="A0A0F9LCE4"/>
<proteinExistence type="predicted"/>